<comment type="caution">
    <text evidence="2">The sequence shown here is derived from an EMBL/GenBank/DDBJ whole genome shotgun (WGS) entry which is preliminary data.</text>
</comment>
<reference evidence="2 3" key="1">
    <citation type="submission" date="2022-12" db="EMBL/GenBank/DDBJ databases">
        <title>Chromosome-level genome of Tegillarca granosa.</title>
        <authorList>
            <person name="Kim J."/>
        </authorList>
    </citation>
    <scope>NUCLEOTIDE SEQUENCE [LARGE SCALE GENOMIC DNA]</scope>
    <source>
        <strain evidence="2">Teg-2019</strain>
        <tissue evidence="2">Adductor muscle</tissue>
    </source>
</reference>
<keyword evidence="3" id="KW-1185">Reference proteome</keyword>
<sequence>MLRLSKTAGLPYDTYNGEAFPNNDRAMFLKSAPAYYKEGQMKNNTDHDDRFSSAHTRSVGSIIPDPEFYAKKKEEKDPTVKWEAAFSRNGTSSSNRQIDKNLELATDDAKSTALKSSAGVRRVEFTVESDPEPDPEPVETLMPNFQSKDDSNINDYLNKKPVHENLNSSLQIEETRSPRVTAIPEEEAEQTFMSKVKEQKNRVDKIRKARAAATVIQRAWRRYHARTKYRR</sequence>
<name>A0ABQ9E5G2_TEGGR</name>
<evidence type="ECO:0000256" key="1">
    <source>
        <dbReference type="SAM" id="MobiDB-lite"/>
    </source>
</evidence>
<evidence type="ECO:0000313" key="2">
    <source>
        <dbReference type="EMBL" id="KAJ8298690.1"/>
    </source>
</evidence>
<feature type="region of interest" description="Disordered" evidence="1">
    <location>
        <begin position="128"/>
        <end position="150"/>
    </location>
</feature>
<dbReference type="PROSITE" id="PS50096">
    <property type="entry name" value="IQ"/>
    <property type="match status" value="1"/>
</dbReference>
<dbReference type="Pfam" id="PF00612">
    <property type="entry name" value="IQ"/>
    <property type="match status" value="1"/>
</dbReference>
<accession>A0ABQ9E5G2</accession>
<protein>
    <submittedName>
        <fullName evidence="2">Uncharacterized protein</fullName>
    </submittedName>
</protein>
<dbReference type="EMBL" id="JARBDR010000921">
    <property type="protein sequence ID" value="KAJ8298690.1"/>
    <property type="molecule type" value="Genomic_DNA"/>
</dbReference>
<dbReference type="SMART" id="SM00015">
    <property type="entry name" value="IQ"/>
    <property type="match status" value="1"/>
</dbReference>
<organism evidence="2 3">
    <name type="scientific">Tegillarca granosa</name>
    <name type="common">Malaysian cockle</name>
    <name type="synonym">Anadara granosa</name>
    <dbReference type="NCBI Taxonomy" id="220873"/>
    <lineage>
        <taxon>Eukaryota</taxon>
        <taxon>Metazoa</taxon>
        <taxon>Spiralia</taxon>
        <taxon>Lophotrochozoa</taxon>
        <taxon>Mollusca</taxon>
        <taxon>Bivalvia</taxon>
        <taxon>Autobranchia</taxon>
        <taxon>Pteriomorphia</taxon>
        <taxon>Arcoida</taxon>
        <taxon>Arcoidea</taxon>
        <taxon>Arcidae</taxon>
        <taxon>Tegillarca</taxon>
    </lineage>
</organism>
<dbReference type="Proteomes" id="UP001217089">
    <property type="component" value="Unassembled WGS sequence"/>
</dbReference>
<feature type="compositionally biased region" description="Acidic residues" evidence="1">
    <location>
        <begin position="128"/>
        <end position="137"/>
    </location>
</feature>
<proteinExistence type="predicted"/>
<dbReference type="InterPro" id="IPR000048">
    <property type="entry name" value="IQ_motif_EF-hand-BS"/>
</dbReference>
<evidence type="ECO:0000313" key="3">
    <source>
        <dbReference type="Proteomes" id="UP001217089"/>
    </source>
</evidence>
<gene>
    <name evidence="2" type="ORF">KUTeg_022750</name>
</gene>